<dbReference type="Proteomes" id="UP000267516">
    <property type="component" value="Segment"/>
</dbReference>
<dbReference type="EMBL" id="MF768985">
    <property type="protein sequence ID" value="ATU83992.1"/>
    <property type="molecule type" value="Genomic_DNA"/>
</dbReference>
<protein>
    <submittedName>
        <fullName evidence="1">ORF154</fullName>
    </submittedName>
</protein>
<organism evidence="1">
    <name type="scientific">White spot syndrome virus</name>
    <dbReference type="NCBI Taxonomy" id="342409"/>
    <lineage>
        <taxon>Viruses</taxon>
        <taxon>Viruses incertae sedis</taxon>
        <taxon>Naldaviricetes</taxon>
        <taxon>Nimaviridae</taxon>
        <taxon>Whispovirus</taxon>
    </lineage>
</organism>
<accession>A0A2D3I6K1</accession>
<reference evidence="1" key="1">
    <citation type="journal article" date="2018" name="Aquaculture">
        <title>Complete genome sequence of a white spot syndrome virus associated with a disease incursion in Australia.</title>
        <authorList>
            <person name="Oakey J."/>
            <person name="Smith C.S."/>
        </authorList>
    </citation>
    <scope>NUCLEOTIDE SEQUENCE [LARGE SCALE GENOMIC DNA]</scope>
    <source>
        <strain evidence="1">WSSV-AU</strain>
    </source>
</reference>
<name>A0A2D3I6K1_9VIRU</name>
<proteinExistence type="predicted"/>
<sequence length="70" mass="7417">MLELELELELVCLAVPLLRLMLLACPGSLIYKLSPLTPTSRNLPSNASSPTEWGPDLATGSLLAIPCLGV</sequence>
<evidence type="ECO:0000313" key="1">
    <source>
        <dbReference type="EMBL" id="ATU83992.1"/>
    </source>
</evidence>